<reference evidence="1 2" key="1">
    <citation type="submission" date="2019-02" db="EMBL/GenBank/DDBJ databases">
        <title>Deep-cultivation of Planctomycetes and their phenomic and genomic characterization uncovers novel biology.</title>
        <authorList>
            <person name="Wiegand S."/>
            <person name="Jogler M."/>
            <person name="Boedeker C."/>
            <person name="Pinto D."/>
            <person name="Vollmers J."/>
            <person name="Rivas-Marin E."/>
            <person name="Kohn T."/>
            <person name="Peeters S.H."/>
            <person name="Heuer A."/>
            <person name="Rast P."/>
            <person name="Oberbeckmann S."/>
            <person name="Bunk B."/>
            <person name="Jeske O."/>
            <person name="Meyerdierks A."/>
            <person name="Storesund J.E."/>
            <person name="Kallscheuer N."/>
            <person name="Luecker S."/>
            <person name="Lage O.M."/>
            <person name="Pohl T."/>
            <person name="Merkel B.J."/>
            <person name="Hornburger P."/>
            <person name="Mueller R.-W."/>
            <person name="Bruemmer F."/>
            <person name="Labrenz M."/>
            <person name="Spormann A.M."/>
            <person name="Op den Camp H."/>
            <person name="Overmann J."/>
            <person name="Amann R."/>
            <person name="Jetten M.S.M."/>
            <person name="Mascher T."/>
            <person name="Medema M.H."/>
            <person name="Devos D.P."/>
            <person name="Kaster A.-K."/>
            <person name="Ovreas L."/>
            <person name="Rohde M."/>
            <person name="Galperin M.Y."/>
            <person name="Jogler C."/>
        </authorList>
    </citation>
    <scope>NUCLEOTIDE SEQUENCE [LARGE SCALE GENOMIC DNA]</scope>
    <source>
        <strain evidence="1 2">Pan44</strain>
    </source>
</reference>
<dbReference type="AlphaFoldDB" id="A0A517SB97"/>
<name>A0A517SB97_9PLAN</name>
<evidence type="ECO:0000313" key="1">
    <source>
        <dbReference type="EMBL" id="QDT53389.1"/>
    </source>
</evidence>
<sequence length="98" mass="10629">MQRTVLVGAAAGFLLALIVLVTTVTTTYRRPTCPHCGRPLNVRSTSISTHFWCNPCTYFRAGPPTPAISWADAAEYYLSPDDWSCDALGSPAPLDRGL</sequence>
<keyword evidence="2" id="KW-1185">Reference proteome</keyword>
<dbReference type="RefSeq" id="WP_145028572.1">
    <property type="nucleotide sequence ID" value="NZ_CP036271.1"/>
</dbReference>
<accession>A0A517SB97</accession>
<dbReference type="EMBL" id="CP036271">
    <property type="protein sequence ID" value="QDT53389.1"/>
    <property type="molecule type" value="Genomic_DNA"/>
</dbReference>
<dbReference type="KEGG" id="ccos:Pan44_14060"/>
<dbReference type="InParanoid" id="A0A517SB97"/>
<proteinExistence type="predicted"/>
<organism evidence="1 2">
    <name type="scientific">Caulifigura coniformis</name>
    <dbReference type="NCBI Taxonomy" id="2527983"/>
    <lineage>
        <taxon>Bacteria</taxon>
        <taxon>Pseudomonadati</taxon>
        <taxon>Planctomycetota</taxon>
        <taxon>Planctomycetia</taxon>
        <taxon>Planctomycetales</taxon>
        <taxon>Planctomycetaceae</taxon>
        <taxon>Caulifigura</taxon>
    </lineage>
</organism>
<dbReference type="Proteomes" id="UP000315700">
    <property type="component" value="Chromosome"/>
</dbReference>
<evidence type="ECO:0000313" key="2">
    <source>
        <dbReference type="Proteomes" id="UP000315700"/>
    </source>
</evidence>
<protein>
    <submittedName>
        <fullName evidence="1">Uncharacterized protein</fullName>
    </submittedName>
</protein>
<gene>
    <name evidence="1" type="ORF">Pan44_14060</name>
</gene>